<dbReference type="Gene3D" id="3.40.50.150">
    <property type="entry name" value="Vaccinia Virus protein VP39"/>
    <property type="match status" value="1"/>
</dbReference>
<dbReference type="EMBL" id="BLXT01005251">
    <property type="protein sequence ID" value="GFO21037.1"/>
    <property type="molecule type" value="Genomic_DNA"/>
</dbReference>
<dbReference type="GO" id="GO:0008757">
    <property type="term" value="F:S-adenosylmethionine-dependent methyltransferase activity"/>
    <property type="evidence" value="ECO:0007669"/>
    <property type="project" value="TreeGrafter"/>
</dbReference>
<keyword evidence="2" id="KW-0808">Transferase</keyword>
<dbReference type="Proteomes" id="UP000735302">
    <property type="component" value="Unassembled WGS sequence"/>
</dbReference>
<keyword evidence="6" id="KW-1185">Reference proteome</keyword>
<comment type="caution">
    <text evidence="5">The sequence shown here is derived from an EMBL/GenBank/DDBJ whole genome shotgun (WGS) entry which is preliminary data.</text>
</comment>
<evidence type="ECO:0000256" key="3">
    <source>
        <dbReference type="ARBA" id="ARBA00022691"/>
    </source>
</evidence>
<sequence length="292" mass="32670">MSSKKRFEVNRLLGQVIDALEKAEKAGAGPEVIESISAVRDMLQRKDEFTDYASSDHGETCEKIQVETYQHDFQADYDQGKIPSVYEAMMLCGRAEGQFLKSLISIQRAKRVLEVGMFTGYSAAAMAAALPADGELVTLDICESLKTLVQDLIKDFRHAHKIRIEIGPALETMARMADNGEQFDLMFFDGNKKDYIGLFQVLIRYVKMRKIKDYIGLFQMAFDRNLLSPGGTVLIDNAFIMGSAFASPDKSSLAHEIAEAVRNRTDLHSALLPMNDGILMIRRLKDVERDAA</sequence>
<dbReference type="InterPro" id="IPR029063">
    <property type="entry name" value="SAM-dependent_MTases_sf"/>
</dbReference>
<evidence type="ECO:0000256" key="2">
    <source>
        <dbReference type="ARBA" id="ARBA00022679"/>
    </source>
</evidence>
<dbReference type="GO" id="GO:0032259">
    <property type="term" value="P:methylation"/>
    <property type="evidence" value="ECO:0007669"/>
    <property type="project" value="UniProtKB-KW"/>
</dbReference>
<evidence type="ECO:0000313" key="6">
    <source>
        <dbReference type="Proteomes" id="UP000735302"/>
    </source>
</evidence>
<dbReference type="SUPFAM" id="SSF53335">
    <property type="entry name" value="S-adenosyl-L-methionine-dependent methyltransferases"/>
    <property type="match status" value="1"/>
</dbReference>
<proteinExistence type="inferred from homology"/>
<evidence type="ECO:0000256" key="4">
    <source>
        <dbReference type="ARBA" id="ARBA00023453"/>
    </source>
</evidence>
<keyword evidence="3" id="KW-0949">S-adenosyl-L-methionine</keyword>
<comment type="similarity">
    <text evidence="4">Belongs to the class I-like SAM-binding methyltransferase superfamily. Cation-dependent O-methyltransferase family.</text>
</comment>
<reference evidence="5 6" key="1">
    <citation type="journal article" date="2021" name="Elife">
        <title>Chloroplast acquisition without the gene transfer in kleptoplastic sea slugs, Plakobranchus ocellatus.</title>
        <authorList>
            <person name="Maeda T."/>
            <person name="Takahashi S."/>
            <person name="Yoshida T."/>
            <person name="Shimamura S."/>
            <person name="Takaki Y."/>
            <person name="Nagai Y."/>
            <person name="Toyoda A."/>
            <person name="Suzuki Y."/>
            <person name="Arimoto A."/>
            <person name="Ishii H."/>
            <person name="Satoh N."/>
            <person name="Nishiyama T."/>
            <person name="Hasebe M."/>
            <person name="Maruyama T."/>
            <person name="Minagawa J."/>
            <person name="Obokata J."/>
            <person name="Shigenobu S."/>
        </authorList>
    </citation>
    <scope>NUCLEOTIDE SEQUENCE [LARGE SCALE GENOMIC DNA]</scope>
</reference>
<dbReference type="InterPro" id="IPR002935">
    <property type="entry name" value="SAM_O-MeTrfase"/>
</dbReference>
<dbReference type="PANTHER" id="PTHR10509">
    <property type="entry name" value="O-METHYLTRANSFERASE-RELATED"/>
    <property type="match status" value="1"/>
</dbReference>
<gene>
    <name evidence="5" type="ORF">PoB_004754200</name>
</gene>
<accession>A0AAV4BNU4</accession>
<dbReference type="Pfam" id="PF01596">
    <property type="entry name" value="Methyltransf_3"/>
    <property type="match status" value="1"/>
</dbReference>
<dbReference type="PROSITE" id="PS51682">
    <property type="entry name" value="SAM_OMT_I"/>
    <property type="match status" value="1"/>
</dbReference>
<evidence type="ECO:0000256" key="1">
    <source>
        <dbReference type="ARBA" id="ARBA00022603"/>
    </source>
</evidence>
<dbReference type="PANTHER" id="PTHR10509:SF14">
    <property type="entry name" value="CAFFEOYL-COA O-METHYLTRANSFERASE 3-RELATED"/>
    <property type="match status" value="1"/>
</dbReference>
<dbReference type="AlphaFoldDB" id="A0AAV4BNU4"/>
<protein>
    <submittedName>
        <fullName evidence="5">Caffeoyl-CoA o-methyltransferase</fullName>
    </submittedName>
</protein>
<evidence type="ECO:0000313" key="5">
    <source>
        <dbReference type="EMBL" id="GFO21037.1"/>
    </source>
</evidence>
<organism evidence="5 6">
    <name type="scientific">Plakobranchus ocellatus</name>
    <dbReference type="NCBI Taxonomy" id="259542"/>
    <lineage>
        <taxon>Eukaryota</taxon>
        <taxon>Metazoa</taxon>
        <taxon>Spiralia</taxon>
        <taxon>Lophotrochozoa</taxon>
        <taxon>Mollusca</taxon>
        <taxon>Gastropoda</taxon>
        <taxon>Heterobranchia</taxon>
        <taxon>Euthyneura</taxon>
        <taxon>Panpulmonata</taxon>
        <taxon>Sacoglossa</taxon>
        <taxon>Placobranchoidea</taxon>
        <taxon>Plakobranchidae</taxon>
        <taxon>Plakobranchus</taxon>
    </lineage>
</organism>
<dbReference type="GO" id="GO:0008171">
    <property type="term" value="F:O-methyltransferase activity"/>
    <property type="evidence" value="ECO:0007669"/>
    <property type="project" value="InterPro"/>
</dbReference>
<name>A0AAV4BNU4_9GAST</name>
<keyword evidence="1" id="KW-0489">Methyltransferase</keyword>
<dbReference type="InterPro" id="IPR050362">
    <property type="entry name" value="Cation-dep_OMT"/>
</dbReference>